<gene>
    <name evidence="1" type="ORF">FB474_1046</name>
</gene>
<dbReference type="Proteomes" id="UP000319514">
    <property type="component" value="Unassembled WGS sequence"/>
</dbReference>
<comment type="caution">
    <text evidence="1">The sequence shown here is derived from an EMBL/GenBank/DDBJ whole genome shotgun (WGS) entry which is preliminary data.</text>
</comment>
<dbReference type="AlphaFoldDB" id="A0A542ZH25"/>
<proteinExistence type="predicted"/>
<name>A0A542ZH25_9MICO</name>
<evidence type="ECO:0000313" key="2">
    <source>
        <dbReference type="Proteomes" id="UP000319514"/>
    </source>
</evidence>
<reference evidence="1 2" key="1">
    <citation type="submission" date="2019-06" db="EMBL/GenBank/DDBJ databases">
        <title>Sequencing the genomes of 1000 actinobacteria strains.</title>
        <authorList>
            <person name="Klenk H.-P."/>
        </authorList>
    </citation>
    <scope>NUCLEOTIDE SEQUENCE [LARGE SCALE GENOMIC DNA]</scope>
    <source>
        <strain evidence="1 2">DSM 18082</strain>
    </source>
</reference>
<organism evidence="1 2">
    <name type="scientific">Oryzihumus leptocrescens</name>
    <dbReference type="NCBI Taxonomy" id="297536"/>
    <lineage>
        <taxon>Bacteria</taxon>
        <taxon>Bacillati</taxon>
        <taxon>Actinomycetota</taxon>
        <taxon>Actinomycetes</taxon>
        <taxon>Micrococcales</taxon>
        <taxon>Intrasporangiaceae</taxon>
        <taxon>Oryzihumus</taxon>
    </lineage>
</organism>
<sequence length="219" mass="23322">MRRGRRRHGGGLVHRRRSGRAQLDLTGLSPEVRAVVESLIDDGEVDITRSGEPVGTLAFTSTVLHGAVLPPDPPGRTGQGSPREGVVVVATTMLMSDAARRRLSDAFGPDYLVLDFLDAPSTADIVLTQPVSPQLTHRWTLMFPQAQVIITEILDPEFGLDVSGPVGRLLDAGAHVYLPPRPVEQVAENVLGYLAAQARPELGSAGATRLELGTDDGAV</sequence>
<keyword evidence="2" id="KW-1185">Reference proteome</keyword>
<accession>A0A542ZH25</accession>
<dbReference type="EMBL" id="VFOQ01000001">
    <property type="protein sequence ID" value="TQL59682.1"/>
    <property type="molecule type" value="Genomic_DNA"/>
</dbReference>
<evidence type="ECO:0000313" key="1">
    <source>
        <dbReference type="EMBL" id="TQL59682.1"/>
    </source>
</evidence>
<protein>
    <submittedName>
        <fullName evidence="1">Uncharacterized protein</fullName>
    </submittedName>
</protein>